<name>A0A2B7ZI65_9EURO</name>
<feature type="coiled-coil region" evidence="1">
    <location>
        <begin position="497"/>
        <end position="552"/>
    </location>
</feature>
<feature type="compositionally biased region" description="Basic and acidic residues" evidence="2">
    <location>
        <begin position="173"/>
        <end position="185"/>
    </location>
</feature>
<protein>
    <submittedName>
        <fullName evidence="3">Uncharacterized protein</fullName>
    </submittedName>
</protein>
<dbReference type="AlphaFoldDB" id="A0A2B7ZI65"/>
<feature type="compositionally biased region" description="Polar residues" evidence="2">
    <location>
        <begin position="283"/>
        <end position="301"/>
    </location>
</feature>
<accession>A0A2B7ZI65</accession>
<feature type="compositionally biased region" description="Polar residues" evidence="2">
    <location>
        <begin position="27"/>
        <end position="60"/>
    </location>
</feature>
<sequence>MTGKKMIENPPTNSIGQNTDVKHGPASSGNPTQGRVHSPKPSENTAPKNKSTKQEATSGKENQDVDALRTNEQASARNTLIGKGATNSRESQLDDLPKPSSKVKNQSNGAGKENVPPSSVGGSTVARTTTPPPKRPAAFGTQSTGGEKPSDKIASTSKNGRPTIPSPAPSSRNGDKTKGKAKEQDSQSGSEIANIFSKSCQRAETDQHGPLSCRQPFPSRSTTERKTQSASSSRSAGRKPDNVMEDAIPAPGESTKKKKRTRRAKRKKKTSTIDHESAADGGSSESDTSSPTKQPALSETVTGKRPMAAAEASVKPAAVIRKVRIDTKGQSSKGNGASSRAPSPVNGDGSKPITIDNVYNIKATAPKNGQPARGDQSPRNSGGEEIFAALGSGQGPSFAKVVNKGNRVQPNKAEKRPKRLAGAKADSPTFENTLETFERPGSEDDMNEHSMISIADIPSDDELGVEKIEEIFGRNDVPDSSKLECIKAIMIKQNQIIARKTQLVNNYLKENEELQERVEEFDSSILTQEDDKNEQQGQIDKLKVVVDEYQRQMQSRESFIKIAEQDKLRLEEELKSSAISLKSTEKDRKAFKESVSKMATDMVQMKNDIEQLLGEKNGYLATISKYESERDMLLCQLHHGPTQLENARLESELLKKSTELAVANQNLKDLQREFTTLRKREKKEQGKRTPSALSTELWLLGDGKEEEEEEEWEPSIDQSGVERNPFAPLSPPVMTPSLFQFGEPTSFGNGGEKYETNSQIPKTFLRQAEEVTKDSGSLACLNAGVQTEIPADTSSSTQKNKVEVLEVSTQTPAQAHVELGINSSTQTSVVDMMEASAQTIIGAGVHEFEMLEASTQTEADTRVKVKMLEVSTQTMVGIDVSTSTQTGKVDVLEASAQTDTAASVREMRDVLVQTEPVTVLAGSGIRRGIRLALMMLAWAVIILWGHKEDQQLWLDANGVSRAALVGIRDTSLGPFPWFEQLRYDLVVWLQVDRVLPG</sequence>
<dbReference type="EMBL" id="PDND01000079">
    <property type="protein sequence ID" value="PGH32863.1"/>
    <property type="molecule type" value="Genomic_DNA"/>
</dbReference>
<keyword evidence="1" id="KW-0175">Coiled coil</keyword>
<feature type="compositionally biased region" description="Polar residues" evidence="2">
    <location>
        <begin position="186"/>
        <end position="200"/>
    </location>
</feature>
<proteinExistence type="predicted"/>
<organism evidence="3 4">
    <name type="scientific">[Emmonsia] crescens</name>
    <dbReference type="NCBI Taxonomy" id="73230"/>
    <lineage>
        <taxon>Eukaryota</taxon>
        <taxon>Fungi</taxon>
        <taxon>Dikarya</taxon>
        <taxon>Ascomycota</taxon>
        <taxon>Pezizomycotina</taxon>
        <taxon>Eurotiomycetes</taxon>
        <taxon>Eurotiomycetidae</taxon>
        <taxon>Onygenales</taxon>
        <taxon>Ajellomycetaceae</taxon>
        <taxon>Emergomyces</taxon>
    </lineage>
</organism>
<comment type="caution">
    <text evidence="3">The sequence shown here is derived from an EMBL/GenBank/DDBJ whole genome shotgun (WGS) entry which is preliminary data.</text>
</comment>
<feature type="compositionally biased region" description="Basic residues" evidence="2">
    <location>
        <begin position="256"/>
        <end position="270"/>
    </location>
</feature>
<feature type="region of interest" description="Disordered" evidence="2">
    <location>
        <begin position="1"/>
        <end position="426"/>
    </location>
</feature>
<feature type="compositionally biased region" description="Basic and acidic residues" evidence="2">
    <location>
        <begin position="678"/>
        <end position="687"/>
    </location>
</feature>
<evidence type="ECO:0000256" key="1">
    <source>
        <dbReference type="SAM" id="Coils"/>
    </source>
</evidence>
<evidence type="ECO:0000313" key="4">
    <source>
        <dbReference type="Proteomes" id="UP000226031"/>
    </source>
</evidence>
<feature type="region of interest" description="Disordered" evidence="2">
    <location>
        <begin position="678"/>
        <end position="737"/>
    </location>
</feature>
<feature type="compositionally biased region" description="Acidic residues" evidence="2">
    <location>
        <begin position="704"/>
        <end position="714"/>
    </location>
</feature>
<dbReference type="Proteomes" id="UP000226031">
    <property type="component" value="Unassembled WGS sequence"/>
</dbReference>
<evidence type="ECO:0000313" key="3">
    <source>
        <dbReference type="EMBL" id="PGH32863.1"/>
    </source>
</evidence>
<feature type="compositionally biased region" description="Low complexity" evidence="2">
    <location>
        <begin position="308"/>
        <end position="318"/>
    </location>
</feature>
<dbReference type="STRING" id="73230.A0A2B7ZI65"/>
<feature type="compositionally biased region" description="Polar residues" evidence="2">
    <location>
        <begin position="10"/>
        <end position="19"/>
    </location>
</feature>
<keyword evidence="4" id="KW-1185">Reference proteome</keyword>
<reference evidence="3 4" key="1">
    <citation type="submission" date="2017-10" db="EMBL/GenBank/DDBJ databases">
        <title>Comparative genomics in systemic dimorphic fungi from Ajellomycetaceae.</title>
        <authorList>
            <person name="Munoz J.F."/>
            <person name="Mcewen J.G."/>
            <person name="Clay O.K."/>
            <person name="Cuomo C.A."/>
        </authorList>
    </citation>
    <scope>NUCLEOTIDE SEQUENCE [LARGE SCALE GENOMIC DNA]</scope>
    <source>
        <strain evidence="3 4">UAMH4076</strain>
    </source>
</reference>
<dbReference type="VEuPathDB" id="FungiDB:EMCG_05822"/>
<gene>
    <name evidence="3" type="ORF">GX50_04341</name>
</gene>
<evidence type="ECO:0000256" key="2">
    <source>
        <dbReference type="SAM" id="MobiDB-lite"/>
    </source>
</evidence>
<feature type="compositionally biased region" description="Polar residues" evidence="2">
    <location>
        <begin position="328"/>
        <end position="341"/>
    </location>
</feature>